<accession>A0ABV5CEC5</accession>
<dbReference type="Pfam" id="PF04542">
    <property type="entry name" value="Sigma70_r2"/>
    <property type="match status" value="1"/>
</dbReference>
<feature type="domain" description="RNA polymerase sigma-70 region 2" evidence="6">
    <location>
        <begin position="26"/>
        <end position="96"/>
    </location>
</feature>
<evidence type="ECO:0000259" key="7">
    <source>
        <dbReference type="Pfam" id="PF08281"/>
    </source>
</evidence>
<keyword evidence="4" id="KW-0238">DNA-binding</keyword>
<dbReference type="InterPro" id="IPR013324">
    <property type="entry name" value="RNA_pol_sigma_r3/r4-like"/>
</dbReference>
<dbReference type="InterPro" id="IPR013325">
    <property type="entry name" value="RNA_pol_sigma_r2"/>
</dbReference>
<comment type="similarity">
    <text evidence="1">Belongs to the sigma-70 factor family. ECF subfamily.</text>
</comment>
<evidence type="ECO:0000259" key="6">
    <source>
        <dbReference type="Pfam" id="PF04542"/>
    </source>
</evidence>
<evidence type="ECO:0000256" key="3">
    <source>
        <dbReference type="ARBA" id="ARBA00023082"/>
    </source>
</evidence>
<dbReference type="Gene3D" id="1.10.10.10">
    <property type="entry name" value="Winged helix-like DNA-binding domain superfamily/Winged helix DNA-binding domain"/>
    <property type="match status" value="1"/>
</dbReference>
<dbReference type="InterPro" id="IPR036388">
    <property type="entry name" value="WH-like_DNA-bd_sf"/>
</dbReference>
<dbReference type="InterPro" id="IPR013249">
    <property type="entry name" value="RNA_pol_sigma70_r4_t2"/>
</dbReference>
<keyword evidence="9" id="KW-1185">Reference proteome</keyword>
<evidence type="ECO:0000256" key="2">
    <source>
        <dbReference type="ARBA" id="ARBA00023015"/>
    </source>
</evidence>
<dbReference type="Pfam" id="PF08281">
    <property type="entry name" value="Sigma70_r4_2"/>
    <property type="match status" value="1"/>
</dbReference>
<dbReference type="NCBIfam" id="TIGR02937">
    <property type="entry name" value="sigma70-ECF"/>
    <property type="match status" value="1"/>
</dbReference>
<dbReference type="SUPFAM" id="SSF88946">
    <property type="entry name" value="Sigma2 domain of RNA polymerase sigma factors"/>
    <property type="match status" value="1"/>
</dbReference>
<organism evidence="8 9">
    <name type="scientific">Albibacterium profundi</name>
    <dbReference type="NCBI Taxonomy" id="3134906"/>
    <lineage>
        <taxon>Bacteria</taxon>
        <taxon>Pseudomonadati</taxon>
        <taxon>Bacteroidota</taxon>
        <taxon>Sphingobacteriia</taxon>
        <taxon>Sphingobacteriales</taxon>
        <taxon>Sphingobacteriaceae</taxon>
        <taxon>Albibacterium</taxon>
    </lineage>
</organism>
<dbReference type="PANTHER" id="PTHR43133:SF8">
    <property type="entry name" value="RNA POLYMERASE SIGMA FACTOR HI_1459-RELATED"/>
    <property type="match status" value="1"/>
</dbReference>
<evidence type="ECO:0000256" key="5">
    <source>
        <dbReference type="ARBA" id="ARBA00023163"/>
    </source>
</evidence>
<dbReference type="PANTHER" id="PTHR43133">
    <property type="entry name" value="RNA POLYMERASE ECF-TYPE SIGMA FACTO"/>
    <property type="match status" value="1"/>
</dbReference>
<dbReference type="EMBL" id="JBBVGT010000002">
    <property type="protein sequence ID" value="MFB5945846.1"/>
    <property type="molecule type" value="Genomic_DNA"/>
</dbReference>
<evidence type="ECO:0000313" key="9">
    <source>
        <dbReference type="Proteomes" id="UP001580928"/>
    </source>
</evidence>
<sequence>MNLHSQTDQQLIHLYLRGNEKGLEELINRHKARIYTSIFLLVKDSHLAEDLFQDTFIKVIKTLKKGKYNEEGKFLPWVVRIAHNLVIDYFRKEKRTPIITNNEGFDIFDVLHFYNENIEDRLLREQTYQDLRSLIHRLPDTQKEVLIMRHYGEMSFRDIAEVTDVSINTALGRMRYAINNLRKMMNPQEMSLSLTANARV</sequence>
<dbReference type="InterPro" id="IPR007627">
    <property type="entry name" value="RNA_pol_sigma70_r2"/>
</dbReference>
<dbReference type="Gene3D" id="1.10.1740.10">
    <property type="match status" value="1"/>
</dbReference>
<keyword evidence="5" id="KW-0804">Transcription</keyword>
<evidence type="ECO:0000313" key="8">
    <source>
        <dbReference type="EMBL" id="MFB5945846.1"/>
    </source>
</evidence>
<dbReference type="RefSeq" id="WP_375557378.1">
    <property type="nucleotide sequence ID" value="NZ_JBBVGT010000002.1"/>
</dbReference>
<evidence type="ECO:0000256" key="1">
    <source>
        <dbReference type="ARBA" id="ARBA00010641"/>
    </source>
</evidence>
<dbReference type="InterPro" id="IPR039425">
    <property type="entry name" value="RNA_pol_sigma-70-like"/>
</dbReference>
<protein>
    <submittedName>
        <fullName evidence="8">Sigma-70 family RNA polymerase sigma factor</fullName>
    </submittedName>
</protein>
<reference evidence="8 9" key="1">
    <citation type="submission" date="2024-04" db="EMBL/GenBank/DDBJ databases">
        <title>Albibacterium profundi sp. nov., isolated from sediment of the Challenger Deep of Mariana Trench.</title>
        <authorList>
            <person name="Wang Y."/>
        </authorList>
    </citation>
    <scope>NUCLEOTIDE SEQUENCE [LARGE SCALE GENOMIC DNA]</scope>
    <source>
        <strain evidence="8 9">RHL897</strain>
    </source>
</reference>
<dbReference type="InterPro" id="IPR014284">
    <property type="entry name" value="RNA_pol_sigma-70_dom"/>
</dbReference>
<keyword evidence="3" id="KW-0731">Sigma factor</keyword>
<proteinExistence type="inferred from homology"/>
<dbReference type="CDD" id="cd06171">
    <property type="entry name" value="Sigma70_r4"/>
    <property type="match status" value="1"/>
</dbReference>
<keyword evidence="2" id="KW-0805">Transcription regulation</keyword>
<gene>
    <name evidence="8" type="ORF">WKR92_08365</name>
</gene>
<evidence type="ECO:0000256" key="4">
    <source>
        <dbReference type="ARBA" id="ARBA00023125"/>
    </source>
</evidence>
<feature type="domain" description="RNA polymerase sigma factor 70 region 4 type 2" evidence="7">
    <location>
        <begin position="129"/>
        <end position="169"/>
    </location>
</feature>
<name>A0ABV5CEC5_9SPHI</name>
<dbReference type="SUPFAM" id="SSF88659">
    <property type="entry name" value="Sigma3 and sigma4 domains of RNA polymerase sigma factors"/>
    <property type="match status" value="1"/>
</dbReference>
<comment type="caution">
    <text evidence="8">The sequence shown here is derived from an EMBL/GenBank/DDBJ whole genome shotgun (WGS) entry which is preliminary data.</text>
</comment>
<dbReference type="Proteomes" id="UP001580928">
    <property type="component" value="Unassembled WGS sequence"/>
</dbReference>